<evidence type="ECO:0000256" key="1">
    <source>
        <dbReference type="SAM" id="Coils"/>
    </source>
</evidence>
<gene>
    <name evidence="2" type="ORF">PCOR1329_LOCUS64317</name>
</gene>
<feature type="non-terminal residue" evidence="2">
    <location>
        <position position="579"/>
    </location>
</feature>
<reference evidence="2" key="1">
    <citation type="submission" date="2023-10" db="EMBL/GenBank/DDBJ databases">
        <authorList>
            <person name="Chen Y."/>
            <person name="Shah S."/>
            <person name="Dougan E. K."/>
            <person name="Thang M."/>
            <person name="Chan C."/>
        </authorList>
    </citation>
    <scope>NUCLEOTIDE SEQUENCE [LARGE SCALE GENOMIC DNA]</scope>
</reference>
<protein>
    <submittedName>
        <fullName evidence="2">Uncharacterized protein</fullName>
    </submittedName>
</protein>
<feature type="coiled-coil region" evidence="1">
    <location>
        <begin position="343"/>
        <end position="370"/>
    </location>
</feature>
<feature type="non-terminal residue" evidence="2">
    <location>
        <position position="1"/>
    </location>
</feature>
<sequence>YAARKTKAAPGRPHLANPLAEWRSMQSATAARVQAPARGGADSAQEMRGRAAILAMTQEAGLDSVQRLSREVEFFGRRREEAKVTCWRQLLGQLEHSDEEGMEAICAATARWASRAACRAQAQAGRQCTKWVATTWETAQGPVRKHIKGALRIISAKKATGVDALRSPDISRLPDEAIQELTDVINQIETALAWPRQVLTTILALLPKSRGGGRTIGILSLLIKCWSKSRAIRGSSELIAALCRSLLDESTAAMNFCATEALLDLETLLDSIDLILLLEVAEKEAFPATAISLEAQVGPSTRVGDTAFRAEGSQQMTIDSVGGALRIFAEQCTQAELIPSGKSAVASSRNREAEQARKRAKNEAKRVGGTFRLRRRASMGTHAQKLHRAGALHALIYGHQVLGLAPHLMLRLRRQASRAIAGRGFGRCLTTTLALLMGSGDPALALPSQPAAEWLQFWRWAKVKGAISAVICTLMAAGWEVPTAVEWQFDADELWRMSEGPDEVDDTELLEEVAASIKRTWWRNVAPQDVGKGLQAGPDLHGAKRQLARLQRDGDHSTWALQLQVTTSASWTRERQQER</sequence>
<comment type="caution">
    <text evidence="2">The sequence shown here is derived from an EMBL/GenBank/DDBJ whole genome shotgun (WGS) entry which is preliminary data.</text>
</comment>
<proteinExistence type="predicted"/>
<evidence type="ECO:0000313" key="3">
    <source>
        <dbReference type="Proteomes" id="UP001189429"/>
    </source>
</evidence>
<dbReference type="Proteomes" id="UP001189429">
    <property type="component" value="Unassembled WGS sequence"/>
</dbReference>
<organism evidence="2 3">
    <name type="scientific">Prorocentrum cordatum</name>
    <dbReference type="NCBI Taxonomy" id="2364126"/>
    <lineage>
        <taxon>Eukaryota</taxon>
        <taxon>Sar</taxon>
        <taxon>Alveolata</taxon>
        <taxon>Dinophyceae</taxon>
        <taxon>Prorocentrales</taxon>
        <taxon>Prorocentraceae</taxon>
        <taxon>Prorocentrum</taxon>
    </lineage>
</organism>
<evidence type="ECO:0000313" key="2">
    <source>
        <dbReference type="EMBL" id="CAK0881497.1"/>
    </source>
</evidence>
<dbReference type="EMBL" id="CAUYUJ010018193">
    <property type="protein sequence ID" value="CAK0881497.1"/>
    <property type="molecule type" value="Genomic_DNA"/>
</dbReference>
<accession>A0ABN9W769</accession>
<name>A0ABN9W769_9DINO</name>
<keyword evidence="1" id="KW-0175">Coiled coil</keyword>
<keyword evidence="3" id="KW-1185">Reference proteome</keyword>